<evidence type="ECO:0008006" key="4">
    <source>
        <dbReference type="Google" id="ProtNLM"/>
    </source>
</evidence>
<feature type="chain" id="PRO_5016465247" description="Kazal-like domain-containing protein" evidence="1">
    <location>
        <begin position="31"/>
        <end position="91"/>
    </location>
</feature>
<dbReference type="EMBL" id="CP018632">
    <property type="protein sequence ID" value="ASJ73021.1"/>
    <property type="molecule type" value="Genomic_DNA"/>
</dbReference>
<dbReference type="AlphaFoldDB" id="A0A2Z2NSM5"/>
<organism evidence="2 3">
    <name type="scientific">Granulosicoccus antarcticus IMCC3135</name>
    <dbReference type="NCBI Taxonomy" id="1192854"/>
    <lineage>
        <taxon>Bacteria</taxon>
        <taxon>Pseudomonadati</taxon>
        <taxon>Pseudomonadota</taxon>
        <taxon>Gammaproteobacteria</taxon>
        <taxon>Chromatiales</taxon>
        <taxon>Granulosicoccaceae</taxon>
        <taxon>Granulosicoccus</taxon>
    </lineage>
</organism>
<evidence type="ECO:0000313" key="2">
    <source>
        <dbReference type="EMBL" id="ASJ73021.1"/>
    </source>
</evidence>
<accession>A0A2Z2NSM5</accession>
<protein>
    <recommendedName>
        <fullName evidence="4">Kazal-like domain-containing protein</fullName>
    </recommendedName>
</protein>
<proteinExistence type="predicted"/>
<name>A0A2Z2NSM5_9GAMM</name>
<sequence>MSRRLVSVKKSLRFMLFCGLPFWVPQMVFAHSSIINNKAWEVCEKQVRSDSCEYTDNHEDIYRGTCQLMSEKLLCVRNQPIVKGNPDAADH</sequence>
<evidence type="ECO:0000256" key="1">
    <source>
        <dbReference type="SAM" id="SignalP"/>
    </source>
</evidence>
<dbReference type="Proteomes" id="UP000250079">
    <property type="component" value="Chromosome"/>
</dbReference>
<keyword evidence="1" id="KW-0732">Signal</keyword>
<evidence type="ECO:0000313" key="3">
    <source>
        <dbReference type="Proteomes" id="UP000250079"/>
    </source>
</evidence>
<reference evidence="2 3" key="1">
    <citation type="submission" date="2016-12" db="EMBL/GenBank/DDBJ databases">
        <authorList>
            <person name="Song W.-J."/>
            <person name="Kurnit D.M."/>
        </authorList>
    </citation>
    <scope>NUCLEOTIDE SEQUENCE [LARGE SCALE GENOMIC DNA]</scope>
    <source>
        <strain evidence="2 3">IMCC3135</strain>
    </source>
</reference>
<feature type="signal peptide" evidence="1">
    <location>
        <begin position="1"/>
        <end position="30"/>
    </location>
</feature>
<keyword evidence="3" id="KW-1185">Reference proteome</keyword>
<gene>
    <name evidence="2" type="ORF">IMCC3135_14680</name>
</gene>
<dbReference type="KEGG" id="gai:IMCC3135_14680"/>